<evidence type="ECO:0000256" key="6">
    <source>
        <dbReference type="PROSITE-ProRule" id="PRU10141"/>
    </source>
</evidence>
<dbReference type="PROSITE" id="PS00107">
    <property type="entry name" value="PROTEIN_KINASE_ATP"/>
    <property type="match status" value="1"/>
</dbReference>
<accession>A0A6P2CUJ3</accession>
<dbReference type="GO" id="GO:0005524">
    <property type="term" value="F:ATP binding"/>
    <property type="evidence" value="ECO:0007669"/>
    <property type="project" value="UniProtKB-UniRule"/>
</dbReference>
<dbReference type="KEGG" id="gms:SOIL9_69420"/>
<feature type="repeat" description="WD" evidence="5">
    <location>
        <begin position="1022"/>
        <end position="1054"/>
    </location>
</feature>
<dbReference type="RefSeq" id="WP_162665861.1">
    <property type="nucleotide sequence ID" value="NZ_LR593886.1"/>
</dbReference>
<dbReference type="SUPFAM" id="SSF82171">
    <property type="entry name" value="DPP6 N-terminal domain-like"/>
    <property type="match status" value="1"/>
</dbReference>
<evidence type="ECO:0000313" key="9">
    <source>
        <dbReference type="Proteomes" id="UP000464178"/>
    </source>
</evidence>
<evidence type="ECO:0000259" key="7">
    <source>
        <dbReference type="PROSITE" id="PS50011"/>
    </source>
</evidence>
<organism evidence="8 9">
    <name type="scientific">Gemmata massiliana</name>
    <dbReference type="NCBI Taxonomy" id="1210884"/>
    <lineage>
        <taxon>Bacteria</taxon>
        <taxon>Pseudomonadati</taxon>
        <taxon>Planctomycetota</taxon>
        <taxon>Planctomycetia</taxon>
        <taxon>Gemmatales</taxon>
        <taxon>Gemmataceae</taxon>
        <taxon>Gemmata</taxon>
    </lineage>
</organism>
<dbReference type="InterPro" id="IPR011009">
    <property type="entry name" value="Kinase-like_dom_sf"/>
</dbReference>
<feature type="binding site" evidence="6">
    <location>
        <position position="89"/>
    </location>
    <ligand>
        <name>ATP</name>
        <dbReference type="ChEBI" id="CHEBI:30616"/>
    </ligand>
</feature>
<dbReference type="Pfam" id="PF00069">
    <property type="entry name" value="Pkinase"/>
    <property type="match status" value="1"/>
</dbReference>
<dbReference type="AlphaFoldDB" id="A0A6P2CUJ3"/>
<dbReference type="InterPro" id="IPR008271">
    <property type="entry name" value="Ser/Thr_kinase_AS"/>
</dbReference>
<dbReference type="PANTHER" id="PTHR43289">
    <property type="entry name" value="MITOGEN-ACTIVATED PROTEIN KINASE KINASE KINASE 20-RELATED"/>
    <property type="match status" value="1"/>
</dbReference>
<keyword evidence="9" id="KW-1185">Reference proteome</keyword>
<dbReference type="Gene3D" id="1.10.510.10">
    <property type="entry name" value="Transferase(Phosphotransferase) domain 1"/>
    <property type="match status" value="1"/>
</dbReference>
<dbReference type="PANTHER" id="PTHR43289:SF6">
    <property type="entry name" value="SERINE_THREONINE-PROTEIN KINASE NEKL-3"/>
    <property type="match status" value="1"/>
</dbReference>
<evidence type="ECO:0000313" key="8">
    <source>
        <dbReference type="EMBL" id="VTR90772.1"/>
    </source>
</evidence>
<dbReference type="InterPro" id="IPR015943">
    <property type="entry name" value="WD40/YVTN_repeat-like_dom_sf"/>
</dbReference>
<dbReference type="PROSITE" id="PS00108">
    <property type="entry name" value="PROTEIN_KINASE_ST"/>
    <property type="match status" value="1"/>
</dbReference>
<proteinExistence type="predicted"/>
<dbReference type="GO" id="GO:0004674">
    <property type="term" value="F:protein serine/threonine kinase activity"/>
    <property type="evidence" value="ECO:0007669"/>
    <property type="project" value="TreeGrafter"/>
</dbReference>
<keyword evidence="3 8" id="KW-0418">Kinase</keyword>
<evidence type="ECO:0000256" key="3">
    <source>
        <dbReference type="ARBA" id="ARBA00022777"/>
    </source>
</evidence>
<dbReference type="SMART" id="SM00220">
    <property type="entry name" value="S_TKc"/>
    <property type="match status" value="1"/>
</dbReference>
<evidence type="ECO:0000256" key="4">
    <source>
        <dbReference type="ARBA" id="ARBA00022840"/>
    </source>
</evidence>
<dbReference type="PROSITE" id="PS50011">
    <property type="entry name" value="PROTEIN_KINASE_DOM"/>
    <property type="match status" value="1"/>
</dbReference>
<dbReference type="Gene3D" id="2.130.10.10">
    <property type="entry name" value="YVTN repeat-like/Quinoprotein amine dehydrogenase"/>
    <property type="match status" value="3"/>
</dbReference>
<dbReference type="CDD" id="cd14014">
    <property type="entry name" value="STKc_PknB_like"/>
    <property type="match status" value="1"/>
</dbReference>
<dbReference type="Pfam" id="PF00400">
    <property type="entry name" value="WD40"/>
    <property type="match status" value="3"/>
</dbReference>
<name>A0A6P2CUJ3_9BACT</name>
<keyword evidence="1" id="KW-0808">Transferase</keyword>
<reference evidence="8 9" key="1">
    <citation type="submission" date="2019-05" db="EMBL/GenBank/DDBJ databases">
        <authorList>
            <consortium name="Science for Life Laboratories"/>
        </authorList>
    </citation>
    <scope>NUCLEOTIDE SEQUENCE [LARGE SCALE GENOMIC DNA]</scope>
    <source>
        <strain evidence="8">Soil9</strain>
    </source>
</reference>
<dbReference type="Proteomes" id="UP000464178">
    <property type="component" value="Chromosome"/>
</dbReference>
<evidence type="ECO:0000256" key="2">
    <source>
        <dbReference type="ARBA" id="ARBA00022741"/>
    </source>
</evidence>
<evidence type="ECO:0000256" key="5">
    <source>
        <dbReference type="PROSITE-ProRule" id="PRU00221"/>
    </source>
</evidence>
<keyword evidence="5" id="KW-0853">WD repeat</keyword>
<dbReference type="InterPro" id="IPR017441">
    <property type="entry name" value="Protein_kinase_ATP_BS"/>
</dbReference>
<dbReference type="PROSITE" id="PS50294">
    <property type="entry name" value="WD_REPEATS_REGION"/>
    <property type="match status" value="1"/>
</dbReference>
<dbReference type="EMBL" id="LR593886">
    <property type="protein sequence ID" value="VTR90772.1"/>
    <property type="molecule type" value="Genomic_DNA"/>
</dbReference>
<protein>
    <recommendedName>
        <fullName evidence="7">Protein kinase domain-containing protein</fullName>
    </recommendedName>
</protein>
<keyword evidence="4 6" id="KW-0067">ATP-binding</keyword>
<feature type="domain" description="Protein kinase" evidence="7">
    <location>
        <begin position="60"/>
        <end position="335"/>
    </location>
</feature>
<dbReference type="SUPFAM" id="SSF56112">
    <property type="entry name" value="Protein kinase-like (PK-like)"/>
    <property type="match status" value="1"/>
</dbReference>
<dbReference type="InterPro" id="IPR036322">
    <property type="entry name" value="WD40_repeat_dom_sf"/>
</dbReference>
<dbReference type="SUPFAM" id="SSF50978">
    <property type="entry name" value="WD40 repeat-like"/>
    <property type="match status" value="1"/>
</dbReference>
<keyword evidence="2 6" id="KW-0547">Nucleotide-binding</keyword>
<dbReference type="InterPro" id="IPR001680">
    <property type="entry name" value="WD40_rpt"/>
</dbReference>
<dbReference type="Gene3D" id="3.30.200.20">
    <property type="entry name" value="Phosphorylase Kinase, domain 1"/>
    <property type="match status" value="1"/>
</dbReference>
<dbReference type="InterPro" id="IPR000719">
    <property type="entry name" value="Prot_kinase_dom"/>
</dbReference>
<gene>
    <name evidence="8" type="ORF">SOIL9_69420</name>
</gene>
<sequence length="1114" mass="119659">MSPENQISTDTPNELTIGHTADVPMIDGATSGAESLLNHLKQASKFVPRPAPGAPQIPDYEILEELGRGGMGIVYKARHLPLNRVVALKMVLTSDQLSPSEIARFRGEAEAVAAIKHTNVVRVYELSPFESERPYFTMEFVGNGSLAKFLKEHKRLDPYQAAELVARVADGLQAAHDADVVHRDIKPANILLSEEHKPNGSSPTSRFPFLPQVSDFGLAKRLATDVTRTQGPAGTPTYMAPEQAGGKAKFVGPAADVYALGVVLYECLTGKPPFDDQDQWVTVQQVLDATPVSPRVAVPSLPRDLELICLKCLEKEPYHRYPSAAALADDLRRFLAGLPVSVRPIGPVTRVLRWARRRPTAAALVALSAGLLFAVPPLAVWEQGRLDQRDADATAAQEAARLAKLAEDREKEAHAATAKFANAQELFAIQNKLRTRAADRPLSWTLASHADLSKAVKLATNDLAAISDLRSAAAVALLNADLQELSPVVKGFSASAAATDPKTGMVAIGQYLIWASLPMRVHLIEPSTGTIARELTFTAGLVRDPAGNIKRAPDYVSSLVFSSDGKRLYVGTRSSQVIRFDLDKPGKEPAKVWKASITALEQIALSPDGKTLYGLCRPEKAVHAWSTDTGKLLGKLEPAGEAPITSFAVLANDEVLTCDAAQIRRWGPNRRVTQAVANPGAWRLAATSTNCLLVGDKRNLDTYDRQALTPLERFETPELRRGIHEDYVRTIVEHPSGAYIATSSGDSDRTVRVWELASGKLVGTVSVTGTGPIALAWSGDGKTLFATAYDQLARWSFRAPGAQRFACVDGSTIAAAAFVSSDRIGALTDQIGTNREFLMGPVGTIKTSTQIPDRGGNGRAGVASAPDGKLVVTPAMPGLIAWSSGAPIPSPAFTTKITWCPRFDPSGNTLWALVDATEVMAFDQATKAVRATWSNAASTVASGVASLDALAVGRMVVAVGSRNGSVYWLKPETCELVTSFPNFGDPVQSVAITPDESLIVAGTQNGKLRVIRTVDQKEQAAVTAHIGGTTAISVSRDGLLLATGGRDRVVRLWKRVGDRFELLFAVSDLSGPVRELQFHSADNRLLVLVAQEHAVRVWDMDALKAQLGQFQLAW</sequence>
<dbReference type="SMART" id="SM00320">
    <property type="entry name" value="WD40"/>
    <property type="match status" value="7"/>
</dbReference>
<feature type="repeat" description="WD" evidence="5">
    <location>
        <begin position="744"/>
        <end position="764"/>
    </location>
</feature>
<dbReference type="PROSITE" id="PS50082">
    <property type="entry name" value="WD_REPEATS_2"/>
    <property type="match status" value="2"/>
</dbReference>
<evidence type="ECO:0000256" key="1">
    <source>
        <dbReference type="ARBA" id="ARBA00022679"/>
    </source>
</evidence>